<evidence type="ECO:0000313" key="1">
    <source>
        <dbReference type="EMBL" id="KUM47272.1"/>
    </source>
</evidence>
<geneLocation type="mitochondrion" evidence="1"/>
<sequence length="103" mass="12536">MRRFLSDLLKTRFRKIQTANHTKWTKESKWTSAILPAAKTTGLRLLLWSHYDRGLYTIHTHLFVEVPRRFHNMAYYFIWIIFPLLIHQNEVVTQTKSQMRRFS</sequence>
<dbReference type="EMBL" id="LKAM01000007">
    <property type="protein sequence ID" value="KUM47272.1"/>
    <property type="molecule type" value="Genomic_DNA"/>
</dbReference>
<dbReference type="AlphaFoldDB" id="A0A117NGT8"/>
<comment type="caution">
    <text evidence="1">The sequence shown here is derived from an EMBL/GenBank/DDBJ whole genome shotgun (WGS) entry which is preliminary data.</text>
</comment>
<protein>
    <submittedName>
        <fullName evidence="1">Uncharacterized protein</fullName>
    </submittedName>
</protein>
<keyword evidence="1" id="KW-0496">Mitochondrion</keyword>
<name>A0A117NGT8_PICGL</name>
<gene>
    <name evidence="1" type="ORF">ABT39_MTgene5457</name>
</gene>
<organism evidence="1">
    <name type="scientific">Picea glauca</name>
    <name type="common">White spruce</name>
    <name type="synonym">Pinus glauca</name>
    <dbReference type="NCBI Taxonomy" id="3330"/>
    <lineage>
        <taxon>Eukaryota</taxon>
        <taxon>Viridiplantae</taxon>
        <taxon>Streptophyta</taxon>
        <taxon>Embryophyta</taxon>
        <taxon>Tracheophyta</taxon>
        <taxon>Spermatophyta</taxon>
        <taxon>Pinopsida</taxon>
        <taxon>Pinidae</taxon>
        <taxon>Conifers I</taxon>
        <taxon>Pinales</taxon>
        <taxon>Pinaceae</taxon>
        <taxon>Picea</taxon>
    </lineage>
</organism>
<proteinExistence type="predicted"/>
<reference evidence="1" key="1">
    <citation type="journal article" date="2015" name="Genome Biol. Evol.">
        <title>Organellar Genomes of White Spruce (Picea glauca): Assembly and Annotation.</title>
        <authorList>
            <person name="Jackman S.D."/>
            <person name="Warren R.L."/>
            <person name="Gibb E.A."/>
            <person name="Vandervalk B.P."/>
            <person name="Mohamadi H."/>
            <person name="Chu J."/>
            <person name="Raymond A."/>
            <person name="Pleasance S."/>
            <person name="Coope R."/>
            <person name="Wildung M.R."/>
            <person name="Ritland C.E."/>
            <person name="Bousquet J."/>
            <person name="Jones S.J."/>
            <person name="Bohlmann J."/>
            <person name="Birol I."/>
        </authorList>
    </citation>
    <scope>NUCLEOTIDE SEQUENCE [LARGE SCALE GENOMIC DNA]</scope>
    <source>
        <tissue evidence="1">Flushing bud</tissue>
    </source>
</reference>
<accession>A0A117NGT8</accession>